<feature type="region of interest" description="Disordered" evidence="6">
    <location>
        <begin position="1"/>
        <end position="39"/>
    </location>
</feature>
<keyword evidence="5 7" id="KW-0472">Membrane</keyword>
<keyword evidence="2 7" id="KW-0812">Transmembrane</keyword>
<keyword evidence="10" id="KW-1185">Reference proteome</keyword>
<protein>
    <submittedName>
        <fullName evidence="9">Transmembrane amino acid transporter</fullName>
    </submittedName>
</protein>
<keyword evidence="4 7" id="KW-1133">Transmembrane helix</keyword>
<feature type="transmembrane region" description="Helical" evidence="7">
    <location>
        <begin position="166"/>
        <end position="186"/>
    </location>
</feature>
<feature type="transmembrane region" description="Helical" evidence="7">
    <location>
        <begin position="311"/>
        <end position="333"/>
    </location>
</feature>
<evidence type="ECO:0000256" key="7">
    <source>
        <dbReference type="SAM" id="Phobius"/>
    </source>
</evidence>
<evidence type="ECO:0000259" key="8">
    <source>
        <dbReference type="Pfam" id="PF01490"/>
    </source>
</evidence>
<evidence type="ECO:0000256" key="4">
    <source>
        <dbReference type="ARBA" id="ARBA00022989"/>
    </source>
</evidence>
<feature type="transmembrane region" description="Helical" evidence="7">
    <location>
        <begin position="67"/>
        <end position="85"/>
    </location>
</feature>
<keyword evidence="3" id="KW-0813">Transport</keyword>
<dbReference type="Proteomes" id="UP001472866">
    <property type="component" value="Chromosome 09"/>
</dbReference>
<feature type="transmembrane region" description="Helical" evidence="7">
    <location>
        <begin position="385"/>
        <end position="403"/>
    </location>
</feature>
<feature type="compositionally biased region" description="Basic and acidic residues" evidence="6">
    <location>
        <begin position="7"/>
        <end position="22"/>
    </location>
</feature>
<evidence type="ECO:0000256" key="5">
    <source>
        <dbReference type="ARBA" id="ARBA00023136"/>
    </source>
</evidence>
<reference evidence="9 10" key="1">
    <citation type="submission" date="2024-03" db="EMBL/GenBank/DDBJ databases">
        <title>Complete genome sequence of the green alga Chloropicon roscoffensis RCC1871.</title>
        <authorList>
            <person name="Lemieux C."/>
            <person name="Pombert J.-F."/>
            <person name="Otis C."/>
            <person name="Turmel M."/>
        </authorList>
    </citation>
    <scope>NUCLEOTIDE SEQUENCE [LARGE SCALE GENOMIC DNA]</scope>
    <source>
        <strain evidence="9 10">RCC1871</strain>
    </source>
</reference>
<evidence type="ECO:0000313" key="9">
    <source>
        <dbReference type="EMBL" id="WZN64338.1"/>
    </source>
</evidence>
<feature type="transmembrane region" description="Helical" evidence="7">
    <location>
        <begin position="192"/>
        <end position="214"/>
    </location>
</feature>
<dbReference type="AlphaFoldDB" id="A0AAX4PDT9"/>
<gene>
    <name evidence="9" type="ORF">HKI87_09g58940</name>
</gene>
<evidence type="ECO:0000313" key="10">
    <source>
        <dbReference type="Proteomes" id="UP001472866"/>
    </source>
</evidence>
<feature type="transmembrane region" description="Helical" evidence="7">
    <location>
        <begin position="270"/>
        <end position="290"/>
    </location>
</feature>
<feature type="transmembrane region" description="Helical" evidence="7">
    <location>
        <begin position="409"/>
        <end position="432"/>
    </location>
</feature>
<feature type="domain" description="Amino acid transporter transmembrane" evidence="8">
    <location>
        <begin position="62"/>
        <end position="402"/>
    </location>
</feature>
<dbReference type="PANTHER" id="PTHR22950:SF461">
    <property type="entry name" value="AMINO ACID TRANSPORTER TRANSMEMBRANE DOMAIN-CONTAINING PROTEIN"/>
    <property type="match status" value="1"/>
</dbReference>
<dbReference type="PANTHER" id="PTHR22950">
    <property type="entry name" value="AMINO ACID TRANSPORTER"/>
    <property type="match status" value="1"/>
</dbReference>
<feature type="transmembrane region" description="Helical" evidence="7">
    <location>
        <begin position="353"/>
        <end position="373"/>
    </location>
</feature>
<comment type="subcellular location">
    <subcellularLocation>
        <location evidence="1">Membrane</location>
        <topology evidence="1">Multi-pass membrane protein</topology>
    </subcellularLocation>
</comment>
<evidence type="ECO:0000256" key="6">
    <source>
        <dbReference type="SAM" id="MobiDB-lite"/>
    </source>
</evidence>
<organism evidence="9 10">
    <name type="scientific">Chloropicon roscoffensis</name>
    <dbReference type="NCBI Taxonomy" id="1461544"/>
    <lineage>
        <taxon>Eukaryota</taxon>
        <taxon>Viridiplantae</taxon>
        <taxon>Chlorophyta</taxon>
        <taxon>Chloropicophyceae</taxon>
        <taxon>Chloropicales</taxon>
        <taxon>Chloropicaceae</taxon>
        <taxon>Chloropicon</taxon>
    </lineage>
</organism>
<name>A0AAX4PDT9_9CHLO</name>
<dbReference type="Pfam" id="PF01490">
    <property type="entry name" value="Aa_trans"/>
    <property type="match status" value="1"/>
</dbReference>
<dbReference type="InterPro" id="IPR013057">
    <property type="entry name" value="AA_transpt_TM"/>
</dbReference>
<proteinExistence type="predicted"/>
<evidence type="ECO:0000256" key="2">
    <source>
        <dbReference type="ARBA" id="ARBA00022692"/>
    </source>
</evidence>
<evidence type="ECO:0000256" key="1">
    <source>
        <dbReference type="ARBA" id="ARBA00004141"/>
    </source>
</evidence>
<keyword evidence="3" id="KW-0029">Amino-acid transport</keyword>
<dbReference type="EMBL" id="CP151509">
    <property type="protein sequence ID" value="WZN64338.1"/>
    <property type="molecule type" value="Genomic_DNA"/>
</dbReference>
<accession>A0AAX4PDT9</accession>
<evidence type="ECO:0000256" key="3">
    <source>
        <dbReference type="ARBA" id="ARBA00022970"/>
    </source>
</evidence>
<dbReference type="GO" id="GO:0015179">
    <property type="term" value="F:L-amino acid transmembrane transporter activity"/>
    <property type="evidence" value="ECO:0007669"/>
    <property type="project" value="TreeGrafter"/>
</dbReference>
<feature type="transmembrane region" description="Helical" evidence="7">
    <location>
        <begin position="226"/>
        <end position="250"/>
    </location>
</feature>
<dbReference type="GO" id="GO:0016020">
    <property type="term" value="C:membrane"/>
    <property type="evidence" value="ECO:0007669"/>
    <property type="project" value="UniProtKB-SubCell"/>
</dbReference>
<sequence>MVEEEGRELLGSRNHDVDEGRELFASSSGSDGPQWRKEGAVERRNGPLQTFVSVYSMMFFPLGVGPAFAYTGWIPGLLGLTYCAWASFRSGSLLAELCTADGGVGTYPALAKRRFGARGERLITTTQTCLYFMCGVFNIAYMPANFEQLLHTGGGGGGHGTSQGRLLGYMVATWAAMCLGSFLPTYHDTVSIALFSAVVSTLNAAFQLVVVAFYQRDLARTTEKTLFGPSIPQVLSALPAIGYTFGGHGVFPEEIRELKNPNDFHRVVKWLYAASLPWYYLCSAVSYCCYGNSMGGNPIANWPQGLWLTKLAAVFSLVGALVISVTTNQATLLAIENLEPHLPGSQAGGQCRWFKRAALKFFFVTSQLVAALLLKRTPLQDIQGLMGSLGVGCLTFVFPFVLADRSAQNSLLGVLGALIAVVGMVSASYRIIISLKF</sequence>